<evidence type="ECO:0000256" key="7">
    <source>
        <dbReference type="ARBA" id="ARBA00023015"/>
    </source>
</evidence>
<keyword evidence="8" id="KW-0804">Transcription</keyword>
<keyword evidence="4" id="KW-1017">Isopeptide bond</keyword>
<dbReference type="InterPro" id="IPR040221">
    <property type="entry name" value="CDCA7/CDA7L"/>
</dbReference>
<feature type="domain" description="Zinc-finger" evidence="11">
    <location>
        <begin position="151"/>
        <end position="247"/>
    </location>
</feature>
<evidence type="ECO:0000256" key="5">
    <source>
        <dbReference type="ARBA" id="ARBA00022553"/>
    </source>
</evidence>
<dbReference type="EMBL" id="JAYMYQ010000001">
    <property type="protein sequence ID" value="KAK7362693.1"/>
    <property type="molecule type" value="Genomic_DNA"/>
</dbReference>
<feature type="compositionally biased region" description="Basic and acidic residues" evidence="10">
    <location>
        <begin position="17"/>
        <end position="33"/>
    </location>
</feature>
<dbReference type="AlphaFoldDB" id="A0AAN9N3Q1"/>
<protein>
    <recommendedName>
        <fullName evidence="11">Zinc-finger domain-containing protein</fullName>
    </recommendedName>
</protein>
<name>A0AAN9N3Q1_CANGL</name>
<evidence type="ECO:0000256" key="6">
    <source>
        <dbReference type="ARBA" id="ARBA00022843"/>
    </source>
</evidence>
<feature type="region of interest" description="Disordered" evidence="10">
    <location>
        <begin position="66"/>
        <end position="105"/>
    </location>
</feature>
<dbReference type="PANTHER" id="PTHR31169:SF33">
    <property type="entry name" value="CELL DIVISION CYCLE-ASSOCIATED 7-LIKE PROTEIN"/>
    <property type="match status" value="1"/>
</dbReference>
<evidence type="ECO:0000256" key="9">
    <source>
        <dbReference type="ARBA" id="ARBA00023242"/>
    </source>
</evidence>
<dbReference type="Proteomes" id="UP001367508">
    <property type="component" value="Unassembled WGS sequence"/>
</dbReference>
<evidence type="ECO:0000256" key="8">
    <source>
        <dbReference type="ARBA" id="ARBA00023163"/>
    </source>
</evidence>
<evidence type="ECO:0000256" key="1">
    <source>
        <dbReference type="ARBA" id="ARBA00004123"/>
    </source>
</evidence>
<gene>
    <name evidence="12" type="ORF">VNO77_04813</name>
</gene>
<evidence type="ECO:0000256" key="4">
    <source>
        <dbReference type="ARBA" id="ARBA00022499"/>
    </source>
</evidence>
<dbReference type="PANTHER" id="PTHR31169">
    <property type="entry name" value="OS05G0300700 PROTEIN"/>
    <property type="match status" value="1"/>
</dbReference>
<reference evidence="12 13" key="1">
    <citation type="submission" date="2024-01" db="EMBL/GenBank/DDBJ databases">
        <title>The genomes of 5 underutilized Papilionoideae crops provide insights into root nodulation and disease resistanc.</title>
        <authorList>
            <person name="Jiang F."/>
        </authorList>
    </citation>
    <scope>NUCLEOTIDE SEQUENCE [LARGE SCALE GENOMIC DNA]</scope>
    <source>
        <strain evidence="12">LVBAO_FW01</strain>
        <tissue evidence="12">Leaves</tissue>
    </source>
</reference>
<sequence length="280" mass="32042">MRRGTLRNKPCVSEDSEGSKRAKMEADSSDYEHIRDQRIKENMERMQKLGLLDLSLKLKLPQKTPLHKKKTTHHLNHSTQRRSSRIMSLDPVNYSDRHPRPSKEEKEIEIVIPEGTNPEDYTEEQEKLLGDCGTAWELYVDGYDEDGNRIYDPIKGEACHQCRQKTLCQHTSCNKCELPQGQFCGDCLYTRYGENVIETYHNSKWTCPPCRGICNCSRCRRGKGWMPTGNIYSKVLKLGFKSVAHYLIKTRRSELRLEGSGAGNVVAEEISETCADAALI</sequence>
<comment type="caution">
    <text evidence="12">The sequence shown here is derived from an EMBL/GenBank/DDBJ whole genome shotgun (WGS) entry which is preliminary data.</text>
</comment>
<evidence type="ECO:0000256" key="2">
    <source>
        <dbReference type="ARBA" id="ARBA00004496"/>
    </source>
</evidence>
<feature type="compositionally biased region" description="Basic and acidic residues" evidence="10">
    <location>
        <begin position="95"/>
        <end position="105"/>
    </location>
</feature>
<dbReference type="GO" id="GO:0005737">
    <property type="term" value="C:cytoplasm"/>
    <property type="evidence" value="ECO:0007669"/>
    <property type="project" value="UniProtKB-SubCell"/>
</dbReference>
<comment type="subcellular location">
    <subcellularLocation>
        <location evidence="2">Cytoplasm</location>
    </subcellularLocation>
    <subcellularLocation>
        <location evidence="1">Nucleus</location>
    </subcellularLocation>
</comment>
<proteinExistence type="predicted"/>
<evidence type="ECO:0000259" key="11">
    <source>
        <dbReference type="Pfam" id="PF10497"/>
    </source>
</evidence>
<keyword evidence="7" id="KW-0805">Transcription regulation</keyword>
<dbReference type="GO" id="GO:0005634">
    <property type="term" value="C:nucleus"/>
    <property type="evidence" value="ECO:0007669"/>
    <property type="project" value="UniProtKB-SubCell"/>
</dbReference>
<evidence type="ECO:0000256" key="10">
    <source>
        <dbReference type="SAM" id="MobiDB-lite"/>
    </source>
</evidence>
<organism evidence="12 13">
    <name type="scientific">Canavalia gladiata</name>
    <name type="common">Sword bean</name>
    <name type="synonym">Dolichos gladiatus</name>
    <dbReference type="NCBI Taxonomy" id="3824"/>
    <lineage>
        <taxon>Eukaryota</taxon>
        <taxon>Viridiplantae</taxon>
        <taxon>Streptophyta</taxon>
        <taxon>Embryophyta</taxon>
        <taxon>Tracheophyta</taxon>
        <taxon>Spermatophyta</taxon>
        <taxon>Magnoliopsida</taxon>
        <taxon>eudicotyledons</taxon>
        <taxon>Gunneridae</taxon>
        <taxon>Pentapetalae</taxon>
        <taxon>rosids</taxon>
        <taxon>fabids</taxon>
        <taxon>Fabales</taxon>
        <taxon>Fabaceae</taxon>
        <taxon>Papilionoideae</taxon>
        <taxon>50 kb inversion clade</taxon>
        <taxon>NPAAA clade</taxon>
        <taxon>indigoferoid/millettioid clade</taxon>
        <taxon>Phaseoleae</taxon>
        <taxon>Canavalia</taxon>
    </lineage>
</organism>
<evidence type="ECO:0000313" key="13">
    <source>
        <dbReference type="Proteomes" id="UP001367508"/>
    </source>
</evidence>
<evidence type="ECO:0000313" key="12">
    <source>
        <dbReference type="EMBL" id="KAK7362693.1"/>
    </source>
</evidence>
<accession>A0AAN9N3Q1</accession>
<evidence type="ECO:0000256" key="3">
    <source>
        <dbReference type="ARBA" id="ARBA00022490"/>
    </source>
</evidence>
<feature type="region of interest" description="Disordered" evidence="10">
    <location>
        <begin position="1"/>
        <end position="33"/>
    </location>
</feature>
<keyword evidence="3" id="KW-0963">Cytoplasm</keyword>
<dbReference type="Pfam" id="PF10497">
    <property type="entry name" value="zf-4CXXC_R1"/>
    <property type="match status" value="1"/>
</dbReference>
<dbReference type="InterPro" id="IPR018866">
    <property type="entry name" value="Znf-4CXXC_R1"/>
</dbReference>
<feature type="compositionally biased region" description="Basic residues" evidence="10">
    <location>
        <begin position="66"/>
        <end position="84"/>
    </location>
</feature>
<keyword evidence="13" id="KW-1185">Reference proteome</keyword>
<keyword evidence="6" id="KW-0832">Ubl conjugation</keyword>
<keyword evidence="9" id="KW-0539">Nucleus</keyword>
<dbReference type="GO" id="GO:0006355">
    <property type="term" value="P:regulation of DNA-templated transcription"/>
    <property type="evidence" value="ECO:0007669"/>
    <property type="project" value="InterPro"/>
</dbReference>
<keyword evidence="5" id="KW-0597">Phosphoprotein</keyword>